<dbReference type="InterPro" id="IPR036514">
    <property type="entry name" value="SGNH_hydro_sf"/>
</dbReference>
<dbReference type="PANTHER" id="PTHR30383">
    <property type="entry name" value="THIOESTERASE 1/PROTEASE 1/LYSOPHOSPHOLIPASE L1"/>
    <property type="match status" value="1"/>
</dbReference>
<dbReference type="GO" id="GO:0004622">
    <property type="term" value="F:phosphatidylcholine lysophospholipase activity"/>
    <property type="evidence" value="ECO:0007669"/>
    <property type="project" value="TreeGrafter"/>
</dbReference>
<dbReference type="SUPFAM" id="SSF52266">
    <property type="entry name" value="SGNH hydrolase"/>
    <property type="match status" value="1"/>
</dbReference>
<dbReference type="InterPro" id="IPR051532">
    <property type="entry name" value="Ester_Hydrolysis_Enzymes"/>
</dbReference>
<evidence type="ECO:0000313" key="2">
    <source>
        <dbReference type="EMBL" id="KKN17371.1"/>
    </source>
</evidence>
<dbReference type="CDD" id="cd01822">
    <property type="entry name" value="Lysophospholipase_L1_like"/>
    <property type="match status" value="1"/>
</dbReference>
<dbReference type="EMBL" id="LAZR01003528">
    <property type="protein sequence ID" value="KKN17371.1"/>
    <property type="molecule type" value="Genomic_DNA"/>
</dbReference>
<dbReference type="Gene3D" id="3.40.50.1110">
    <property type="entry name" value="SGNH hydrolase"/>
    <property type="match status" value="1"/>
</dbReference>
<dbReference type="InterPro" id="IPR013830">
    <property type="entry name" value="SGNH_hydro"/>
</dbReference>
<organism evidence="2">
    <name type="scientific">marine sediment metagenome</name>
    <dbReference type="NCBI Taxonomy" id="412755"/>
    <lineage>
        <taxon>unclassified sequences</taxon>
        <taxon>metagenomes</taxon>
        <taxon>ecological metagenomes</taxon>
    </lineage>
</organism>
<feature type="domain" description="SGNH hydrolase-type esterase" evidence="1">
    <location>
        <begin position="40"/>
        <end position="192"/>
    </location>
</feature>
<protein>
    <recommendedName>
        <fullName evidence="1">SGNH hydrolase-type esterase domain-containing protein</fullName>
    </recommendedName>
</protein>
<dbReference type="AlphaFoldDB" id="A0A0F9QW81"/>
<proteinExistence type="predicted"/>
<dbReference type="Pfam" id="PF13472">
    <property type="entry name" value="Lipase_GDSL_2"/>
    <property type="match status" value="1"/>
</dbReference>
<evidence type="ECO:0000259" key="1">
    <source>
        <dbReference type="Pfam" id="PF13472"/>
    </source>
</evidence>
<sequence length="207" mass="22307">MKKHQSLSFAIFLWCCFCLVSCSDSQPALKPLASDAVILAFGDSLTFGTGANSETESYPAILQQLTGRTVINAGIPGEISQNGLVRLPSVLQKTKPDLVILCHGGNDMIRQLGNEQLKSNLDQMIALIQQSGAEVVLIAVPRFSLTLAVPDLYADLAKTHKLPIELSILPELERNSAHKSDTIHPNAIGYKLLAERTQKLIAASGGF</sequence>
<gene>
    <name evidence="2" type="ORF">LCGC14_0966480</name>
</gene>
<name>A0A0F9QW81_9ZZZZ</name>
<comment type="caution">
    <text evidence="2">The sequence shown here is derived from an EMBL/GenBank/DDBJ whole genome shotgun (WGS) entry which is preliminary data.</text>
</comment>
<reference evidence="2" key="1">
    <citation type="journal article" date="2015" name="Nature">
        <title>Complex archaea that bridge the gap between prokaryotes and eukaryotes.</title>
        <authorList>
            <person name="Spang A."/>
            <person name="Saw J.H."/>
            <person name="Jorgensen S.L."/>
            <person name="Zaremba-Niedzwiedzka K."/>
            <person name="Martijn J."/>
            <person name="Lind A.E."/>
            <person name="van Eijk R."/>
            <person name="Schleper C."/>
            <person name="Guy L."/>
            <person name="Ettema T.J."/>
        </authorList>
    </citation>
    <scope>NUCLEOTIDE SEQUENCE</scope>
</reference>
<dbReference type="PANTHER" id="PTHR30383:SF24">
    <property type="entry name" value="THIOESTERASE 1_PROTEASE 1_LYSOPHOSPHOLIPASE L1"/>
    <property type="match status" value="1"/>
</dbReference>
<accession>A0A0F9QW81</accession>